<dbReference type="NCBIfam" id="TIGR00252">
    <property type="entry name" value="YraN family protein"/>
    <property type="match status" value="1"/>
</dbReference>
<gene>
    <name evidence="4" type="ORF">ACFO1S_14360</name>
</gene>
<dbReference type="SUPFAM" id="SSF52980">
    <property type="entry name" value="Restriction endonuclease-like"/>
    <property type="match status" value="1"/>
</dbReference>
<dbReference type="Proteomes" id="UP001595755">
    <property type="component" value="Unassembled WGS sequence"/>
</dbReference>
<evidence type="ECO:0000313" key="5">
    <source>
        <dbReference type="Proteomes" id="UP001595755"/>
    </source>
</evidence>
<organism evidence="4 5">
    <name type="scientific">Cohnella boryungensis</name>
    <dbReference type="NCBI Taxonomy" id="768479"/>
    <lineage>
        <taxon>Bacteria</taxon>
        <taxon>Bacillati</taxon>
        <taxon>Bacillota</taxon>
        <taxon>Bacilli</taxon>
        <taxon>Bacillales</taxon>
        <taxon>Paenibacillaceae</taxon>
        <taxon>Cohnella</taxon>
    </lineage>
</organism>
<dbReference type="InterPro" id="IPR011856">
    <property type="entry name" value="tRNA_endonuc-like_dom_sf"/>
</dbReference>
<dbReference type="RefSeq" id="WP_204601505.1">
    <property type="nucleotide sequence ID" value="NZ_JBHSED010000030.1"/>
</dbReference>
<evidence type="ECO:0000313" key="4">
    <source>
        <dbReference type="EMBL" id="MFC4304609.1"/>
    </source>
</evidence>
<dbReference type="InterPro" id="IPR011335">
    <property type="entry name" value="Restrct_endonuc-II-like"/>
</dbReference>
<sequence length="129" mass="14159">MKKADSPSPAKSLKTETGRAGEAAAAEYLAQAGIVPERRNWRCRYGEIDLIARDGDTLVFVEVRSRTNPTRFGTAIEAVTPRKCRQVREVAAVYLKQREVAPTAVRFDVVAVTFGSGGVREIRHLPGAF</sequence>
<dbReference type="Gene3D" id="3.40.1350.10">
    <property type="match status" value="1"/>
</dbReference>
<comment type="similarity">
    <text evidence="1 2">Belongs to the UPF0102 family.</text>
</comment>
<dbReference type="NCBIfam" id="NF009150">
    <property type="entry name" value="PRK12497.1-3"/>
    <property type="match status" value="1"/>
</dbReference>
<accession>A0ABV8SAK1</accession>
<keyword evidence="5" id="KW-1185">Reference proteome</keyword>
<reference evidence="5" key="1">
    <citation type="journal article" date="2019" name="Int. J. Syst. Evol. Microbiol.">
        <title>The Global Catalogue of Microorganisms (GCM) 10K type strain sequencing project: providing services to taxonomists for standard genome sequencing and annotation.</title>
        <authorList>
            <consortium name="The Broad Institute Genomics Platform"/>
            <consortium name="The Broad Institute Genome Sequencing Center for Infectious Disease"/>
            <person name="Wu L."/>
            <person name="Ma J."/>
        </authorList>
    </citation>
    <scope>NUCLEOTIDE SEQUENCE [LARGE SCALE GENOMIC DNA]</scope>
    <source>
        <strain evidence="5">CGMCC 4.1641</strain>
    </source>
</reference>
<dbReference type="PANTHER" id="PTHR34039">
    <property type="entry name" value="UPF0102 PROTEIN YRAN"/>
    <property type="match status" value="1"/>
</dbReference>
<comment type="caution">
    <text evidence="4">The sequence shown here is derived from an EMBL/GenBank/DDBJ whole genome shotgun (WGS) entry which is preliminary data.</text>
</comment>
<dbReference type="PANTHER" id="PTHR34039:SF1">
    <property type="entry name" value="UPF0102 PROTEIN YRAN"/>
    <property type="match status" value="1"/>
</dbReference>
<dbReference type="HAMAP" id="MF_00048">
    <property type="entry name" value="UPF0102"/>
    <property type="match status" value="1"/>
</dbReference>
<dbReference type="InterPro" id="IPR003509">
    <property type="entry name" value="UPF0102_YraN-like"/>
</dbReference>
<evidence type="ECO:0000256" key="2">
    <source>
        <dbReference type="HAMAP-Rule" id="MF_00048"/>
    </source>
</evidence>
<proteinExistence type="inferred from homology"/>
<name>A0ABV8SAK1_9BACL</name>
<dbReference type="EMBL" id="JBHSED010000030">
    <property type="protein sequence ID" value="MFC4304609.1"/>
    <property type="molecule type" value="Genomic_DNA"/>
</dbReference>
<protein>
    <recommendedName>
        <fullName evidence="2">UPF0102 protein ACFO1S_14360</fullName>
    </recommendedName>
</protein>
<evidence type="ECO:0000256" key="1">
    <source>
        <dbReference type="ARBA" id="ARBA00006738"/>
    </source>
</evidence>
<feature type="region of interest" description="Disordered" evidence="3">
    <location>
        <begin position="1"/>
        <end position="20"/>
    </location>
</feature>
<dbReference type="Pfam" id="PF02021">
    <property type="entry name" value="UPF0102"/>
    <property type="match status" value="1"/>
</dbReference>
<dbReference type="NCBIfam" id="NF009154">
    <property type="entry name" value="PRK12497.3-3"/>
    <property type="match status" value="1"/>
</dbReference>
<evidence type="ECO:0000256" key="3">
    <source>
        <dbReference type="SAM" id="MobiDB-lite"/>
    </source>
</evidence>